<evidence type="ECO:0000256" key="1">
    <source>
        <dbReference type="SAM" id="Phobius"/>
    </source>
</evidence>
<feature type="transmembrane region" description="Helical" evidence="1">
    <location>
        <begin position="96"/>
        <end position="114"/>
    </location>
</feature>
<accession>A0A077X4B6</accession>
<dbReference type="OrthoDB" id="2446850at2759"/>
<sequence length="172" mass="19778">MNNDTIHASLITRAVDDDTSLASFMADRDVKLSWIAFFALWIFWCLLWFLRHVFGDGHQGADYAGREEGDVAVNRPWIRHPLAIATHSRLSRATDVLRDLVLMLFSMLALNTLARGVQRQVMILCWVFFAFAVFWTIFEASYEHHMARLLYGIIFFSLSLTIGALAFRDGFQ</sequence>
<name>A0A077X4B6_9FUNG</name>
<organism evidence="2">
    <name type="scientific">Lichtheimia ramosa</name>
    <dbReference type="NCBI Taxonomy" id="688394"/>
    <lineage>
        <taxon>Eukaryota</taxon>
        <taxon>Fungi</taxon>
        <taxon>Fungi incertae sedis</taxon>
        <taxon>Mucoromycota</taxon>
        <taxon>Mucoromycotina</taxon>
        <taxon>Mucoromycetes</taxon>
        <taxon>Mucorales</taxon>
        <taxon>Lichtheimiaceae</taxon>
        <taxon>Lichtheimia</taxon>
    </lineage>
</organism>
<feature type="transmembrane region" description="Helical" evidence="1">
    <location>
        <begin position="120"/>
        <end position="137"/>
    </location>
</feature>
<keyword evidence="1" id="KW-0472">Membrane</keyword>
<protein>
    <submittedName>
        <fullName evidence="2">Uncharacterized protein</fullName>
    </submittedName>
</protein>
<gene>
    <name evidence="2" type="ORF">LRAMOSA06604</name>
</gene>
<dbReference type="EMBL" id="LK023386">
    <property type="protein sequence ID" value="CDS14435.1"/>
    <property type="molecule type" value="Genomic_DNA"/>
</dbReference>
<reference evidence="2" key="1">
    <citation type="journal article" date="2014" name="Genome Announc.">
        <title>De novo whole-genome sequence and genome annotation of Lichtheimia ramosa.</title>
        <authorList>
            <person name="Linde J."/>
            <person name="Schwartze V."/>
            <person name="Binder U."/>
            <person name="Lass-Florl C."/>
            <person name="Voigt K."/>
            <person name="Horn F."/>
        </authorList>
    </citation>
    <scope>NUCLEOTIDE SEQUENCE</scope>
    <source>
        <strain evidence="2">JMRC FSU:6197</strain>
    </source>
</reference>
<feature type="transmembrane region" description="Helical" evidence="1">
    <location>
        <begin position="149"/>
        <end position="167"/>
    </location>
</feature>
<feature type="transmembrane region" description="Helical" evidence="1">
    <location>
        <begin position="32"/>
        <end position="50"/>
    </location>
</feature>
<keyword evidence="1" id="KW-1133">Transmembrane helix</keyword>
<keyword evidence="1" id="KW-0812">Transmembrane</keyword>
<dbReference type="AlphaFoldDB" id="A0A077X4B6"/>
<evidence type="ECO:0000313" key="2">
    <source>
        <dbReference type="EMBL" id="CDS14435.1"/>
    </source>
</evidence>
<proteinExistence type="predicted"/>